<feature type="domain" description="ABC transmembrane type-1" evidence="5">
    <location>
        <begin position="1"/>
        <end position="93"/>
    </location>
</feature>
<dbReference type="Proteomes" id="UP001432322">
    <property type="component" value="Unassembled WGS sequence"/>
</dbReference>
<evidence type="ECO:0000313" key="6">
    <source>
        <dbReference type="EMBL" id="GMT13789.1"/>
    </source>
</evidence>
<comment type="caution">
    <text evidence="6">The sequence shown here is derived from an EMBL/GenBank/DDBJ whole genome shotgun (WGS) entry which is preliminary data.</text>
</comment>
<feature type="transmembrane region" description="Helical" evidence="4">
    <location>
        <begin position="35"/>
        <end position="54"/>
    </location>
</feature>
<feature type="transmembrane region" description="Helical" evidence="4">
    <location>
        <begin position="12"/>
        <end position="29"/>
    </location>
</feature>
<dbReference type="Pfam" id="PF00664">
    <property type="entry name" value="ABC_membrane"/>
    <property type="match status" value="1"/>
</dbReference>
<keyword evidence="2 4" id="KW-1133">Transmembrane helix</keyword>
<dbReference type="GO" id="GO:0005524">
    <property type="term" value="F:ATP binding"/>
    <property type="evidence" value="ECO:0007669"/>
    <property type="project" value="InterPro"/>
</dbReference>
<dbReference type="Gene3D" id="1.20.1560.10">
    <property type="entry name" value="ABC transporter type 1, transmembrane domain"/>
    <property type="match status" value="1"/>
</dbReference>
<feature type="non-terminal residue" evidence="6">
    <location>
        <position position="93"/>
    </location>
</feature>
<accession>A0AAV5V2Y6</accession>
<name>A0AAV5V2Y6_9BILA</name>
<evidence type="ECO:0000256" key="4">
    <source>
        <dbReference type="SAM" id="Phobius"/>
    </source>
</evidence>
<organism evidence="6 7">
    <name type="scientific">Pristionchus fissidentatus</name>
    <dbReference type="NCBI Taxonomy" id="1538716"/>
    <lineage>
        <taxon>Eukaryota</taxon>
        <taxon>Metazoa</taxon>
        <taxon>Ecdysozoa</taxon>
        <taxon>Nematoda</taxon>
        <taxon>Chromadorea</taxon>
        <taxon>Rhabditida</taxon>
        <taxon>Rhabditina</taxon>
        <taxon>Diplogasteromorpha</taxon>
        <taxon>Diplogasteroidea</taxon>
        <taxon>Neodiplogasteridae</taxon>
        <taxon>Pristionchus</taxon>
    </lineage>
</organism>
<evidence type="ECO:0000259" key="5">
    <source>
        <dbReference type="PROSITE" id="PS50929"/>
    </source>
</evidence>
<keyword evidence="7" id="KW-1185">Reference proteome</keyword>
<keyword evidence="1 4" id="KW-0812">Transmembrane</keyword>
<protein>
    <recommendedName>
        <fullName evidence="5">ABC transmembrane type-1 domain-containing protein</fullName>
    </recommendedName>
</protein>
<evidence type="ECO:0000256" key="1">
    <source>
        <dbReference type="ARBA" id="ARBA00022692"/>
    </source>
</evidence>
<dbReference type="SUPFAM" id="SSF90123">
    <property type="entry name" value="ABC transporter transmembrane region"/>
    <property type="match status" value="1"/>
</dbReference>
<dbReference type="GO" id="GO:0140359">
    <property type="term" value="F:ABC-type transporter activity"/>
    <property type="evidence" value="ECO:0007669"/>
    <property type="project" value="InterPro"/>
</dbReference>
<dbReference type="InterPro" id="IPR011527">
    <property type="entry name" value="ABC1_TM_dom"/>
</dbReference>
<dbReference type="GO" id="GO:0016020">
    <property type="term" value="C:membrane"/>
    <property type="evidence" value="ECO:0007669"/>
    <property type="project" value="InterPro"/>
</dbReference>
<evidence type="ECO:0000256" key="3">
    <source>
        <dbReference type="ARBA" id="ARBA00023136"/>
    </source>
</evidence>
<reference evidence="6" key="1">
    <citation type="submission" date="2023-10" db="EMBL/GenBank/DDBJ databases">
        <title>Genome assembly of Pristionchus species.</title>
        <authorList>
            <person name="Yoshida K."/>
            <person name="Sommer R.J."/>
        </authorList>
    </citation>
    <scope>NUCLEOTIDE SEQUENCE</scope>
    <source>
        <strain evidence="6">RS5133</strain>
    </source>
</reference>
<proteinExistence type="predicted"/>
<dbReference type="AlphaFoldDB" id="A0AAV5V2Y6"/>
<gene>
    <name evidence="6" type="ORF">PFISCL1PPCAC_5086</name>
</gene>
<keyword evidence="3 4" id="KW-0472">Membrane</keyword>
<evidence type="ECO:0000256" key="2">
    <source>
        <dbReference type="ARBA" id="ARBA00022989"/>
    </source>
</evidence>
<dbReference type="EMBL" id="BTSY01000002">
    <property type="protein sequence ID" value="GMT13789.1"/>
    <property type="molecule type" value="Genomic_DNA"/>
</dbReference>
<evidence type="ECO:0000313" key="7">
    <source>
        <dbReference type="Proteomes" id="UP001432322"/>
    </source>
</evidence>
<dbReference type="InterPro" id="IPR036640">
    <property type="entry name" value="ABC1_TM_sf"/>
</dbReference>
<sequence length="93" mass="10180">MKDGIGDNIGTFVRSASMFISGTILSFWLDWRTTLILIWSGPLCLMNSSLIPLLSSKANNQVVKFAEEANGISEESLLNLKTVVSNNGEKTML</sequence>
<dbReference type="PROSITE" id="PS50929">
    <property type="entry name" value="ABC_TM1F"/>
    <property type="match status" value="1"/>
</dbReference>